<name>A0ABS7JRY4_9SPHN</name>
<sequence>MAEPRTLEQTLPVHGQGLVGTPWWGMLCVIATEGVLFAYLIFSYAYLATQGPAAHWPPTGGPPSLAIAIPATIVLLASSGTAEWGKRAARARRVLTARLAYGLTIILGLLFIALSMKEWSDKPFGLNENSYSSIYFLLTGTHLTHVAAGIVALVVALVWSLQGRIHAGHEQHRTLVTLYWHFIDAVWLFVFATIYLGPRLA</sequence>
<dbReference type="Proteomes" id="UP000782554">
    <property type="component" value="Unassembled WGS sequence"/>
</dbReference>
<dbReference type="InterPro" id="IPR035973">
    <property type="entry name" value="Cyt_c_oxidase_su3-like_sf"/>
</dbReference>
<evidence type="ECO:0000256" key="1">
    <source>
        <dbReference type="ARBA" id="ARBA00004651"/>
    </source>
</evidence>
<dbReference type="InterPro" id="IPR000298">
    <property type="entry name" value="Cyt_c_oxidase-like_su3"/>
</dbReference>
<proteinExistence type="inferred from homology"/>
<keyword evidence="4 7" id="KW-0812">Transmembrane</keyword>
<evidence type="ECO:0000256" key="6">
    <source>
        <dbReference type="ARBA" id="ARBA00023136"/>
    </source>
</evidence>
<organism evidence="10 11">
    <name type="scientific">Qipengyuania mesophila</name>
    <dbReference type="NCBI Taxonomy" id="2867246"/>
    <lineage>
        <taxon>Bacteria</taxon>
        <taxon>Pseudomonadati</taxon>
        <taxon>Pseudomonadota</taxon>
        <taxon>Alphaproteobacteria</taxon>
        <taxon>Sphingomonadales</taxon>
        <taxon>Erythrobacteraceae</taxon>
        <taxon>Qipengyuania</taxon>
    </lineage>
</organism>
<keyword evidence="3" id="KW-1003">Cell membrane</keyword>
<dbReference type="PANTHER" id="PTHR11403">
    <property type="entry name" value="CYTOCHROME C OXIDASE SUBUNIT III"/>
    <property type="match status" value="1"/>
</dbReference>
<feature type="domain" description="Heme-copper oxidase subunit III family profile" evidence="9">
    <location>
        <begin position="1"/>
        <end position="199"/>
    </location>
</feature>
<evidence type="ECO:0000256" key="5">
    <source>
        <dbReference type="ARBA" id="ARBA00022989"/>
    </source>
</evidence>
<dbReference type="PROSITE" id="PS50253">
    <property type="entry name" value="COX3"/>
    <property type="match status" value="1"/>
</dbReference>
<comment type="similarity">
    <text evidence="2 7">Belongs to the cytochrome c oxidase subunit 3 family.</text>
</comment>
<dbReference type="PANTHER" id="PTHR11403:SF2">
    <property type="entry name" value="CYTOCHROME BO(3) UBIQUINOL OXIDASE SUBUNIT 3"/>
    <property type="match status" value="1"/>
</dbReference>
<feature type="transmembrane region" description="Helical" evidence="8">
    <location>
        <begin position="94"/>
        <end position="114"/>
    </location>
</feature>
<feature type="transmembrane region" description="Helical" evidence="8">
    <location>
        <begin position="21"/>
        <end position="45"/>
    </location>
</feature>
<feature type="transmembrane region" description="Helical" evidence="8">
    <location>
        <begin position="65"/>
        <end position="82"/>
    </location>
</feature>
<gene>
    <name evidence="10" type="ORF">K3181_02975</name>
</gene>
<comment type="subcellular location">
    <subcellularLocation>
        <location evidence="1 7">Cell membrane</location>
        <topology evidence="1 7">Multi-pass membrane protein</topology>
    </subcellularLocation>
</comment>
<dbReference type="Pfam" id="PF00510">
    <property type="entry name" value="COX3"/>
    <property type="match status" value="1"/>
</dbReference>
<keyword evidence="6 8" id="KW-0472">Membrane</keyword>
<evidence type="ECO:0000256" key="7">
    <source>
        <dbReference type="RuleBase" id="RU003376"/>
    </source>
</evidence>
<dbReference type="InterPro" id="IPR024791">
    <property type="entry name" value="Cyt_c/ubiquinol_Oxase_su3"/>
</dbReference>
<dbReference type="CDD" id="cd00386">
    <property type="entry name" value="Heme_Cu_Oxidase_III_like"/>
    <property type="match status" value="1"/>
</dbReference>
<dbReference type="EMBL" id="JAIGNU010000001">
    <property type="protein sequence ID" value="MBX7500408.1"/>
    <property type="molecule type" value="Genomic_DNA"/>
</dbReference>
<evidence type="ECO:0000259" key="9">
    <source>
        <dbReference type="PROSITE" id="PS50253"/>
    </source>
</evidence>
<protein>
    <submittedName>
        <fullName evidence="10">Cytochrome c oxidase subunit 3</fullName>
    </submittedName>
</protein>
<evidence type="ECO:0000256" key="4">
    <source>
        <dbReference type="ARBA" id="ARBA00022692"/>
    </source>
</evidence>
<evidence type="ECO:0000256" key="3">
    <source>
        <dbReference type="ARBA" id="ARBA00022475"/>
    </source>
</evidence>
<accession>A0ABS7JRY4</accession>
<comment type="caution">
    <text evidence="10">The sequence shown here is derived from an EMBL/GenBank/DDBJ whole genome shotgun (WGS) entry which is preliminary data.</text>
</comment>
<keyword evidence="11" id="KW-1185">Reference proteome</keyword>
<evidence type="ECO:0000313" key="10">
    <source>
        <dbReference type="EMBL" id="MBX7500408.1"/>
    </source>
</evidence>
<evidence type="ECO:0000313" key="11">
    <source>
        <dbReference type="Proteomes" id="UP000782554"/>
    </source>
</evidence>
<dbReference type="SUPFAM" id="SSF81452">
    <property type="entry name" value="Cytochrome c oxidase subunit III-like"/>
    <property type="match status" value="1"/>
</dbReference>
<reference evidence="10 11" key="1">
    <citation type="submission" date="2021-08" db="EMBL/GenBank/DDBJ databases">
        <title>Comparative Genomics Analysis of the Genus Qipengyuania Reveals Extensive Genetic Diversity and Metabolic Versatility, Including the Description of Fifteen Novel Species.</title>
        <authorList>
            <person name="Liu Y."/>
        </authorList>
    </citation>
    <scope>NUCLEOTIDE SEQUENCE [LARGE SCALE GENOMIC DNA]</scope>
    <source>
        <strain evidence="10 11">YG27</strain>
    </source>
</reference>
<dbReference type="Gene3D" id="1.20.120.80">
    <property type="entry name" value="Cytochrome c oxidase, subunit III, four-helix bundle"/>
    <property type="match status" value="1"/>
</dbReference>
<feature type="transmembrane region" description="Helical" evidence="8">
    <location>
        <begin position="178"/>
        <end position="197"/>
    </location>
</feature>
<evidence type="ECO:0000256" key="2">
    <source>
        <dbReference type="ARBA" id="ARBA00010581"/>
    </source>
</evidence>
<evidence type="ECO:0000256" key="8">
    <source>
        <dbReference type="SAM" id="Phobius"/>
    </source>
</evidence>
<keyword evidence="5 8" id="KW-1133">Transmembrane helix</keyword>
<dbReference type="RefSeq" id="WP_221600656.1">
    <property type="nucleotide sequence ID" value="NZ_JAIGNU010000001.1"/>
</dbReference>
<feature type="transmembrane region" description="Helical" evidence="8">
    <location>
        <begin position="134"/>
        <end position="158"/>
    </location>
</feature>
<dbReference type="InterPro" id="IPR013833">
    <property type="entry name" value="Cyt_c_oxidase_su3_a-hlx"/>
</dbReference>